<evidence type="ECO:0000313" key="1">
    <source>
        <dbReference type="EMBL" id="GGM65587.1"/>
    </source>
</evidence>
<protein>
    <recommendedName>
        <fullName evidence="3">Helicase ATP-binding domain-containing protein</fullName>
    </recommendedName>
</protein>
<accession>A0A917U8C3</accession>
<dbReference type="Gene3D" id="3.40.50.300">
    <property type="entry name" value="P-loop containing nucleotide triphosphate hydrolases"/>
    <property type="match status" value="1"/>
</dbReference>
<name>A0A917U8C3_9ACTN</name>
<dbReference type="Proteomes" id="UP000608890">
    <property type="component" value="Unassembled WGS sequence"/>
</dbReference>
<keyword evidence="2" id="KW-1185">Reference proteome</keyword>
<dbReference type="RefSeq" id="WP_229706539.1">
    <property type="nucleotide sequence ID" value="NZ_BMNB01000047.1"/>
</dbReference>
<sequence>MLDLLLQRADDLPLWEDAEPAYVVLDEFHSYDGAQGTDVAMLLRRLAAALGLAEPDRPLGPICPVATSATLGEGDGRDGPTAIREVAEQVFGIAFDADSLVGEERYEPGEFMTGQDFSLPLPSPEQLAAVDGRDPAEMMAEVAELVLGEDCLGKPKQLGELLRKHPLTKAVLDSLGPAPRTLDEVIDVLPRKNATGWGRAMKSRPEITALGWPGS</sequence>
<gene>
    <name evidence="1" type="ORF">GCM10011608_58510</name>
</gene>
<evidence type="ECO:0000313" key="2">
    <source>
        <dbReference type="Proteomes" id="UP000608890"/>
    </source>
</evidence>
<dbReference type="InterPro" id="IPR027417">
    <property type="entry name" value="P-loop_NTPase"/>
</dbReference>
<dbReference type="EMBL" id="BMNB01000047">
    <property type="protein sequence ID" value="GGM65587.1"/>
    <property type="molecule type" value="Genomic_DNA"/>
</dbReference>
<organism evidence="1 2">
    <name type="scientific">Micromonospora sonchi</name>
    <dbReference type="NCBI Taxonomy" id="1763543"/>
    <lineage>
        <taxon>Bacteria</taxon>
        <taxon>Bacillati</taxon>
        <taxon>Actinomycetota</taxon>
        <taxon>Actinomycetes</taxon>
        <taxon>Micromonosporales</taxon>
        <taxon>Micromonosporaceae</taxon>
        <taxon>Micromonospora</taxon>
    </lineage>
</organism>
<proteinExistence type="predicted"/>
<dbReference type="AlphaFoldDB" id="A0A917U8C3"/>
<evidence type="ECO:0008006" key="3">
    <source>
        <dbReference type="Google" id="ProtNLM"/>
    </source>
</evidence>
<reference evidence="1" key="1">
    <citation type="journal article" date="2014" name="Int. J. Syst. Evol. Microbiol.">
        <title>Complete genome sequence of Corynebacterium casei LMG S-19264T (=DSM 44701T), isolated from a smear-ripened cheese.</title>
        <authorList>
            <consortium name="US DOE Joint Genome Institute (JGI-PGF)"/>
            <person name="Walter F."/>
            <person name="Albersmeier A."/>
            <person name="Kalinowski J."/>
            <person name="Ruckert C."/>
        </authorList>
    </citation>
    <scope>NUCLEOTIDE SEQUENCE</scope>
    <source>
        <strain evidence="1">CGMCC 4.7312</strain>
    </source>
</reference>
<reference evidence="1" key="2">
    <citation type="submission" date="2020-09" db="EMBL/GenBank/DDBJ databases">
        <authorList>
            <person name="Sun Q."/>
            <person name="Zhou Y."/>
        </authorList>
    </citation>
    <scope>NUCLEOTIDE SEQUENCE</scope>
    <source>
        <strain evidence="1">CGMCC 4.7312</strain>
    </source>
</reference>
<comment type="caution">
    <text evidence="1">The sequence shown here is derived from an EMBL/GenBank/DDBJ whole genome shotgun (WGS) entry which is preliminary data.</text>
</comment>